<organism evidence="1 2">
    <name type="scientific">Halobacillus trueperi</name>
    <dbReference type="NCBI Taxonomy" id="156205"/>
    <lineage>
        <taxon>Bacteria</taxon>
        <taxon>Bacillati</taxon>
        <taxon>Bacillota</taxon>
        <taxon>Bacilli</taxon>
        <taxon>Bacillales</taxon>
        <taxon>Bacillaceae</taxon>
        <taxon>Halobacillus</taxon>
    </lineage>
</organism>
<evidence type="ECO:0000313" key="1">
    <source>
        <dbReference type="EMBL" id="REJ09398.1"/>
    </source>
</evidence>
<protein>
    <submittedName>
        <fullName evidence="1">Uncharacterized protein</fullName>
    </submittedName>
</protein>
<dbReference type="Proteomes" id="UP000256305">
    <property type="component" value="Unassembled WGS sequence"/>
</dbReference>
<dbReference type="EMBL" id="QUAE01000006">
    <property type="protein sequence ID" value="REJ09398.1"/>
    <property type="molecule type" value="Genomic_DNA"/>
</dbReference>
<reference evidence="1 2" key="1">
    <citation type="submission" date="2018-08" db="EMBL/GenBank/DDBJ databases">
        <title>Genome sequence of Halobacillus trueperi KCTC 3686.</title>
        <authorList>
            <person name="Cho K.H."/>
            <person name="Kwak M.-J."/>
            <person name="Kim B.-Y."/>
            <person name="Chun J."/>
        </authorList>
    </citation>
    <scope>NUCLEOTIDE SEQUENCE [LARGE SCALE GENOMIC DNA]</scope>
    <source>
        <strain evidence="1 2">KCTC 3686</strain>
    </source>
</reference>
<name>A0A3E0J8X2_9BACI</name>
<evidence type="ECO:0000313" key="2">
    <source>
        <dbReference type="Proteomes" id="UP000256305"/>
    </source>
</evidence>
<accession>A0A3E0J8X2</accession>
<keyword evidence="2" id="KW-1185">Reference proteome</keyword>
<proteinExistence type="predicted"/>
<dbReference type="AlphaFoldDB" id="A0A3E0J8X2"/>
<gene>
    <name evidence="1" type="ORF">DYE48_09920</name>
</gene>
<sequence>MICSAWNQYVEKHTRPDFLPLFMRTFPRPCFLALFVQNLWLKRLYNAVGERQVTVRGISRTSYGKGAEGNGETPVGSAW</sequence>
<comment type="caution">
    <text evidence="1">The sequence shown here is derived from an EMBL/GenBank/DDBJ whole genome shotgun (WGS) entry which is preliminary data.</text>
</comment>